<keyword evidence="4" id="KW-1185">Reference proteome</keyword>
<protein>
    <submittedName>
        <fullName evidence="3">Uncharacterized protein</fullName>
    </submittedName>
</protein>
<dbReference type="Proteomes" id="UP000009168">
    <property type="component" value="Unassembled WGS sequence"/>
</dbReference>
<dbReference type="InParanoid" id="I7MEK6"/>
<evidence type="ECO:0000313" key="3">
    <source>
        <dbReference type="EMBL" id="EAR96534.1"/>
    </source>
</evidence>
<evidence type="ECO:0000313" key="4">
    <source>
        <dbReference type="Proteomes" id="UP000009168"/>
    </source>
</evidence>
<sequence length="507" mass="61174">MMYPRKPPTKDEPKSRKNLTQFQREELKRAVAERLSKKYGINNTDLIFGEVANYMNEHQNITAEGLKNLEENIKAQTTNNKNAAPIRQDDEESVKSGISKMSGASNFDAVDKYTQKKSLTEINGDAKSEASKTKKLQGTQIKKPENDLGFLDEENEWAAIYKYNRFLYDKEEEMKKIKKLEQIKQIRRDLDAQVEEKKKIKDYDKKESEGYSKNMQIQMERYDEKEKEKEMQLQLIKDMEKATRAKQIKDNKQRRRQEDKQQKQLDAYLMQKVKEELEAEQQYQTFKREHQAQVMKKLLQENEERKERLRKEAEQERQENIQLMDAYCRLIAEQEQEREKNIKEREHKMKHYQKLALEQVAQENEDKLGQMERRRERYHQRHEKKLDQMELDQKKKIKDQKHFMKDYLFKQMAEKDERKRKEKDQFNEQAVIWKKDNEEFIKFEEKKKIDKQGVMNTYASTLKEQMADNAVLKKTALQAMNENETLLNKRLLQELDDMRDQIKKKQQ</sequence>
<organism evidence="3 4">
    <name type="scientific">Tetrahymena thermophila (strain SB210)</name>
    <dbReference type="NCBI Taxonomy" id="312017"/>
    <lineage>
        <taxon>Eukaryota</taxon>
        <taxon>Sar</taxon>
        <taxon>Alveolata</taxon>
        <taxon>Ciliophora</taxon>
        <taxon>Intramacronucleata</taxon>
        <taxon>Oligohymenophorea</taxon>
        <taxon>Hymenostomatida</taxon>
        <taxon>Tetrahymenina</taxon>
        <taxon>Tetrahymenidae</taxon>
        <taxon>Tetrahymena</taxon>
    </lineage>
</organism>
<evidence type="ECO:0000256" key="1">
    <source>
        <dbReference type="SAM" id="Coils"/>
    </source>
</evidence>
<dbReference type="OMA" id="EHARMKK"/>
<name>I7MEK6_TETTS</name>
<feature type="compositionally biased region" description="Basic and acidic residues" evidence="2">
    <location>
        <begin position="220"/>
        <end position="263"/>
    </location>
</feature>
<dbReference type="KEGG" id="tet:TTHERM_00192030"/>
<dbReference type="AlphaFoldDB" id="I7MEK6"/>
<feature type="region of interest" description="Disordered" evidence="2">
    <location>
        <begin position="1"/>
        <end position="23"/>
    </location>
</feature>
<feature type="region of interest" description="Disordered" evidence="2">
    <location>
        <begin position="365"/>
        <end position="395"/>
    </location>
</feature>
<dbReference type="GeneID" id="7844835"/>
<feature type="coiled-coil region" evidence="1">
    <location>
        <begin position="292"/>
        <end position="326"/>
    </location>
</feature>
<feature type="compositionally biased region" description="Basic and acidic residues" evidence="2">
    <location>
        <begin position="384"/>
        <end position="395"/>
    </location>
</feature>
<keyword evidence="1" id="KW-0175">Coiled coil</keyword>
<proteinExistence type="predicted"/>
<feature type="compositionally biased region" description="Basic and acidic residues" evidence="2">
    <location>
        <begin position="365"/>
        <end position="375"/>
    </location>
</feature>
<dbReference type="OrthoDB" id="306101at2759"/>
<dbReference type="HOGENOM" id="CLU_559570_0_0_1"/>
<feature type="region of interest" description="Disordered" evidence="2">
    <location>
        <begin position="203"/>
        <end position="266"/>
    </location>
</feature>
<reference evidence="4" key="1">
    <citation type="journal article" date="2006" name="PLoS Biol.">
        <title>Macronuclear genome sequence of the ciliate Tetrahymena thermophila, a model eukaryote.</title>
        <authorList>
            <person name="Eisen J.A."/>
            <person name="Coyne R.S."/>
            <person name="Wu M."/>
            <person name="Wu D."/>
            <person name="Thiagarajan M."/>
            <person name="Wortman J.R."/>
            <person name="Badger J.H."/>
            <person name="Ren Q."/>
            <person name="Amedeo P."/>
            <person name="Jones K.M."/>
            <person name="Tallon L.J."/>
            <person name="Delcher A.L."/>
            <person name="Salzberg S.L."/>
            <person name="Silva J.C."/>
            <person name="Haas B.J."/>
            <person name="Majoros W.H."/>
            <person name="Farzad M."/>
            <person name="Carlton J.M."/>
            <person name="Smith R.K. Jr."/>
            <person name="Garg J."/>
            <person name="Pearlman R.E."/>
            <person name="Karrer K.M."/>
            <person name="Sun L."/>
            <person name="Manning G."/>
            <person name="Elde N.C."/>
            <person name="Turkewitz A.P."/>
            <person name="Asai D.J."/>
            <person name="Wilkes D.E."/>
            <person name="Wang Y."/>
            <person name="Cai H."/>
            <person name="Collins K."/>
            <person name="Stewart B.A."/>
            <person name="Lee S.R."/>
            <person name="Wilamowska K."/>
            <person name="Weinberg Z."/>
            <person name="Ruzzo W.L."/>
            <person name="Wloga D."/>
            <person name="Gaertig J."/>
            <person name="Frankel J."/>
            <person name="Tsao C.-C."/>
            <person name="Gorovsky M.A."/>
            <person name="Keeling P.J."/>
            <person name="Waller R.F."/>
            <person name="Patron N.J."/>
            <person name="Cherry J.M."/>
            <person name="Stover N.A."/>
            <person name="Krieger C.J."/>
            <person name="del Toro C."/>
            <person name="Ryder H.F."/>
            <person name="Williamson S.C."/>
            <person name="Barbeau R.A."/>
            <person name="Hamilton E.P."/>
            <person name="Orias E."/>
        </authorList>
    </citation>
    <scope>NUCLEOTIDE SEQUENCE [LARGE SCALE GENOMIC DNA]</scope>
    <source>
        <strain evidence="4">SB210</strain>
    </source>
</reference>
<dbReference type="RefSeq" id="XP_001016779.1">
    <property type="nucleotide sequence ID" value="XM_001016779.1"/>
</dbReference>
<accession>I7MEK6</accession>
<dbReference type="eggNOG" id="ENOG502SI0R">
    <property type="taxonomic scope" value="Eukaryota"/>
</dbReference>
<evidence type="ECO:0000256" key="2">
    <source>
        <dbReference type="SAM" id="MobiDB-lite"/>
    </source>
</evidence>
<gene>
    <name evidence="3" type="ORF">TTHERM_00192030</name>
</gene>
<dbReference type="EMBL" id="GG662693">
    <property type="protein sequence ID" value="EAR96534.1"/>
    <property type="molecule type" value="Genomic_DNA"/>
</dbReference>